<reference evidence="1 2" key="1">
    <citation type="submission" date="2023-07" db="EMBL/GenBank/DDBJ databases">
        <title>Genomic Encyclopedia of Type Strains, Phase IV (KMG-IV): sequencing the most valuable type-strain genomes for metagenomic binning, comparative biology and taxonomic classification.</title>
        <authorList>
            <person name="Goeker M."/>
        </authorList>
    </citation>
    <scope>NUCLEOTIDE SEQUENCE [LARGE SCALE GENOMIC DNA]</scope>
    <source>
        <strain evidence="1 2">DSM 100301</strain>
    </source>
</reference>
<sequence>MNSSEFRAMLDHADASGRRVRFWLRDDDAVEPGPALERLLGLCRSHAVPVTLAVIPEQTGEALAERLCEEPQVTVAVHGWSHCNHAGAGEKKQELGAHRPLETVAAELAEGFVKLRDLHEGRFVPMLVPPWNRITPALLPLLPSRGFRALSTFGAEKPVPDQGAARLRLLNTHVDVMDWHGTRGGRPAEVLFQELAGWMDRGWPVIGLLTHHLVHDEAVWRFLEQLFSLTAGHSAVEWIDFKAML</sequence>
<evidence type="ECO:0000313" key="2">
    <source>
        <dbReference type="Proteomes" id="UP001235269"/>
    </source>
</evidence>
<evidence type="ECO:0008006" key="3">
    <source>
        <dbReference type="Google" id="ProtNLM"/>
    </source>
</evidence>
<gene>
    <name evidence="1" type="ORF">QO005_002461</name>
</gene>
<evidence type="ECO:0000313" key="1">
    <source>
        <dbReference type="EMBL" id="MDQ0456120.1"/>
    </source>
</evidence>
<protein>
    <recommendedName>
        <fullName evidence="3">Polysaccharide deacetylase</fullName>
    </recommendedName>
</protein>
<accession>A0ABU0ICZ3</accession>
<proteinExistence type="predicted"/>
<comment type="caution">
    <text evidence="1">The sequence shown here is derived from an EMBL/GenBank/DDBJ whole genome shotgun (WGS) entry which is preliminary data.</text>
</comment>
<dbReference type="InterPro" id="IPR049591">
    <property type="entry name" value="CE4_u4-like"/>
</dbReference>
<name>A0ABU0ICZ3_9HYPH</name>
<dbReference type="SUPFAM" id="SSF88713">
    <property type="entry name" value="Glycoside hydrolase/deacetylase"/>
    <property type="match status" value="1"/>
</dbReference>
<keyword evidence="2" id="KW-1185">Reference proteome</keyword>
<dbReference type="RefSeq" id="WP_307158325.1">
    <property type="nucleotide sequence ID" value="NZ_JAUSWH010000007.1"/>
</dbReference>
<dbReference type="InterPro" id="IPR011330">
    <property type="entry name" value="Glyco_hydro/deAcase_b/a-brl"/>
</dbReference>
<organism evidence="1 2">
    <name type="scientific">Rhizobium paknamense</name>
    <dbReference type="NCBI Taxonomy" id="1206817"/>
    <lineage>
        <taxon>Bacteria</taxon>
        <taxon>Pseudomonadati</taxon>
        <taxon>Pseudomonadota</taxon>
        <taxon>Alphaproteobacteria</taxon>
        <taxon>Hyphomicrobiales</taxon>
        <taxon>Rhizobiaceae</taxon>
        <taxon>Rhizobium/Agrobacterium group</taxon>
        <taxon>Rhizobium</taxon>
    </lineage>
</organism>
<dbReference type="Proteomes" id="UP001235269">
    <property type="component" value="Unassembled WGS sequence"/>
</dbReference>
<dbReference type="EMBL" id="JAUSWH010000007">
    <property type="protein sequence ID" value="MDQ0456120.1"/>
    <property type="molecule type" value="Genomic_DNA"/>
</dbReference>
<dbReference type="Gene3D" id="3.20.20.370">
    <property type="entry name" value="Glycoside hydrolase/deacetylase"/>
    <property type="match status" value="1"/>
</dbReference>
<dbReference type="CDD" id="cd10928">
    <property type="entry name" value="CE4_u4"/>
    <property type="match status" value="1"/>
</dbReference>